<dbReference type="Proteomes" id="UP000564885">
    <property type="component" value="Unassembled WGS sequence"/>
</dbReference>
<proteinExistence type="predicted"/>
<protein>
    <submittedName>
        <fullName evidence="1">Alpha/beta hydrolase</fullName>
    </submittedName>
</protein>
<gene>
    <name evidence="1" type="ORF">HJG44_09900</name>
</gene>
<reference evidence="1 2" key="1">
    <citation type="submission" date="2020-04" db="EMBL/GenBank/DDBJ databases">
        <title>Enterovirga sp. isolate from soil.</title>
        <authorList>
            <person name="Chea S."/>
            <person name="Kim D.-U."/>
        </authorList>
    </citation>
    <scope>NUCLEOTIDE SEQUENCE [LARGE SCALE GENOMIC DNA]</scope>
    <source>
        <strain evidence="1 2">DB1703</strain>
    </source>
</reference>
<evidence type="ECO:0000313" key="1">
    <source>
        <dbReference type="EMBL" id="NNM72694.1"/>
    </source>
</evidence>
<evidence type="ECO:0000313" key="2">
    <source>
        <dbReference type="Proteomes" id="UP000564885"/>
    </source>
</evidence>
<comment type="caution">
    <text evidence="1">The sequence shown here is derived from an EMBL/GenBank/DDBJ whole genome shotgun (WGS) entry which is preliminary data.</text>
</comment>
<dbReference type="InterPro" id="IPR029058">
    <property type="entry name" value="AB_hydrolase_fold"/>
</dbReference>
<organism evidence="1 2">
    <name type="scientific">Enterovirga aerilata</name>
    <dbReference type="NCBI Taxonomy" id="2730920"/>
    <lineage>
        <taxon>Bacteria</taxon>
        <taxon>Pseudomonadati</taxon>
        <taxon>Pseudomonadota</taxon>
        <taxon>Alphaproteobacteria</taxon>
        <taxon>Hyphomicrobiales</taxon>
        <taxon>Methylobacteriaceae</taxon>
        <taxon>Enterovirga</taxon>
    </lineage>
</organism>
<name>A0A849I4R5_9HYPH</name>
<accession>A0A849I4R5</accession>
<sequence length="337" mass="37531">MIGKAHLMRIGDLQRRDRARKDIDMTQATKAAAAQPTRAELVAGLVSAMVNPARSPILRSPADDGLAFSDVFFPAMDGVTIEGWFIPGDSDRLIIANHPIWANRYGFPGHLKPYGDAWEASGNNVEVNFMPDYKHLHEAGYNILAYDLRNFGQSAAGSGGVIGNGIREYRDVIGSLRYVRSRSDLKNMKIGLLSRCCGMNATMVAMSKHREEFEDVRAIVAPQPISLTAFYRTILGHMGMPDALPEVADALRRATSMELKDMDMPPYATAVDIPALLLQVRDDTLTTPDDVQAIFAAMPTEHKELIWIEGTNRRFDGYNYLPENPKPMLDWFERFVA</sequence>
<dbReference type="EMBL" id="JABEPP010000003">
    <property type="protein sequence ID" value="NNM72694.1"/>
    <property type="molecule type" value="Genomic_DNA"/>
</dbReference>
<keyword evidence="2" id="KW-1185">Reference proteome</keyword>
<dbReference type="SUPFAM" id="SSF53474">
    <property type="entry name" value="alpha/beta-Hydrolases"/>
    <property type="match status" value="1"/>
</dbReference>
<dbReference type="GO" id="GO:0016787">
    <property type="term" value="F:hydrolase activity"/>
    <property type="evidence" value="ECO:0007669"/>
    <property type="project" value="UniProtKB-KW"/>
</dbReference>
<dbReference type="Gene3D" id="3.40.50.1820">
    <property type="entry name" value="alpha/beta hydrolase"/>
    <property type="match status" value="1"/>
</dbReference>
<dbReference type="AlphaFoldDB" id="A0A849I4R5"/>
<keyword evidence="1" id="KW-0378">Hydrolase</keyword>